<proteinExistence type="predicted"/>
<evidence type="ECO:0000256" key="4">
    <source>
        <dbReference type="ARBA" id="ARBA00022833"/>
    </source>
</evidence>
<evidence type="ECO:0000256" key="2">
    <source>
        <dbReference type="ARBA" id="ARBA00022737"/>
    </source>
</evidence>
<reference evidence="6 7" key="1">
    <citation type="submission" date="2019-05" db="EMBL/GenBank/DDBJ databases">
        <title>Mikania micrantha, genome provides insights into the molecular mechanism of rapid growth.</title>
        <authorList>
            <person name="Liu B."/>
        </authorList>
    </citation>
    <scope>NUCLEOTIDE SEQUENCE [LARGE SCALE GENOMIC DNA]</scope>
    <source>
        <strain evidence="6">NLD-2019</strain>
        <tissue evidence="6">Leaf</tissue>
    </source>
</reference>
<dbReference type="Pfam" id="PF03107">
    <property type="entry name" value="C1_2"/>
    <property type="match status" value="1"/>
</dbReference>
<protein>
    <recommendedName>
        <fullName evidence="5">Phorbol-ester/DAG-type domain-containing protein</fullName>
    </recommendedName>
</protein>
<dbReference type="InterPro" id="IPR004146">
    <property type="entry name" value="DC1"/>
</dbReference>
<comment type="caution">
    <text evidence="6">The sequence shown here is derived from an EMBL/GenBank/DDBJ whole genome shotgun (WGS) entry which is preliminary data.</text>
</comment>
<accession>A0A5N6PJF8</accession>
<keyword evidence="1" id="KW-0479">Metal-binding</keyword>
<feature type="domain" description="Phorbol-ester/DAG-type" evidence="5">
    <location>
        <begin position="16"/>
        <end position="63"/>
    </location>
</feature>
<dbReference type="InterPro" id="IPR002219">
    <property type="entry name" value="PKC_DAG/PE"/>
</dbReference>
<keyword evidence="7" id="KW-1185">Reference proteome</keyword>
<gene>
    <name evidence="6" type="ORF">E3N88_09328</name>
</gene>
<evidence type="ECO:0000256" key="1">
    <source>
        <dbReference type="ARBA" id="ARBA00022723"/>
    </source>
</evidence>
<evidence type="ECO:0000259" key="5">
    <source>
        <dbReference type="PROSITE" id="PS50081"/>
    </source>
</evidence>
<name>A0A5N6PJF8_9ASTR</name>
<evidence type="ECO:0000313" key="7">
    <source>
        <dbReference type="Proteomes" id="UP000326396"/>
    </source>
</evidence>
<dbReference type="PROSITE" id="PS50081">
    <property type="entry name" value="ZF_DAG_PE_2"/>
    <property type="match status" value="1"/>
</dbReference>
<keyword evidence="2" id="KW-0677">Repeat</keyword>
<sequence length="170" mass="18720">MSPLPSNIAIKDIPHEHQFHPLTNNTPYLCDGCKTPGNGSRFTCTICQLDLHHFCAECPTTLTSSITTHPHPFSLVVHKPEHNQPKSCLSCHGPIEGLAYKCIDCNIFVHPLCALYELREVQDREVGSGSTAAAQSLPELFGVVVGKALVHYAKRWFNDRSNNGQDNEGS</sequence>
<dbReference type="Proteomes" id="UP000326396">
    <property type="component" value="Linkage Group LG12"/>
</dbReference>
<dbReference type="SUPFAM" id="SSF57889">
    <property type="entry name" value="Cysteine-rich domain"/>
    <property type="match status" value="2"/>
</dbReference>
<dbReference type="OrthoDB" id="945197at2759"/>
<dbReference type="GO" id="GO:0008270">
    <property type="term" value="F:zinc ion binding"/>
    <property type="evidence" value="ECO:0007669"/>
    <property type="project" value="UniProtKB-KW"/>
</dbReference>
<dbReference type="PANTHER" id="PTHR47841">
    <property type="entry name" value="DIACYLGLYCEROL KINASE THETA-LIKE-RELATED"/>
    <property type="match status" value="1"/>
</dbReference>
<keyword evidence="3" id="KW-0863">Zinc-finger</keyword>
<keyword evidence="4" id="KW-0862">Zinc</keyword>
<evidence type="ECO:0000256" key="3">
    <source>
        <dbReference type="ARBA" id="ARBA00022771"/>
    </source>
</evidence>
<dbReference type="Gene3D" id="3.30.60.90">
    <property type="match status" value="1"/>
</dbReference>
<dbReference type="AlphaFoldDB" id="A0A5N6PJF8"/>
<organism evidence="6 7">
    <name type="scientific">Mikania micrantha</name>
    <name type="common">bitter vine</name>
    <dbReference type="NCBI Taxonomy" id="192012"/>
    <lineage>
        <taxon>Eukaryota</taxon>
        <taxon>Viridiplantae</taxon>
        <taxon>Streptophyta</taxon>
        <taxon>Embryophyta</taxon>
        <taxon>Tracheophyta</taxon>
        <taxon>Spermatophyta</taxon>
        <taxon>Magnoliopsida</taxon>
        <taxon>eudicotyledons</taxon>
        <taxon>Gunneridae</taxon>
        <taxon>Pentapetalae</taxon>
        <taxon>asterids</taxon>
        <taxon>campanulids</taxon>
        <taxon>Asterales</taxon>
        <taxon>Asteraceae</taxon>
        <taxon>Asteroideae</taxon>
        <taxon>Heliantheae alliance</taxon>
        <taxon>Eupatorieae</taxon>
        <taxon>Mikania</taxon>
    </lineage>
</organism>
<dbReference type="EMBL" id="SZYD01000004">
    <property type="protein sequence ID" value="KAD6454622.1"/>
    <property type="molecule type" value="Genomic_DNA"/>
</dbReference>
<dbReference type="InterPro" id="IPR046349">
    <property type="entry name" value="C1-like_sf"/>
</dbReference>
<evidence type="ECO:0000313" key="6">
    <source>
        <dbReference type="EMBL" id="KAD6454622.1"/>
    </source>
</evidence>
<dbReference type="InterPro" id="IPR043145">
    <property type="entry name" value="Znf_ZZ_sf"/>
</dbReference>
<dbReference type="PANTHER" id="PTHR47841:SF15">
    <property type="entry name" value="CHROMATIN REGULATOR PHD FAMILY"/>
    <property type="match status" value="1"/>
</dbReference>